<keyword evidence="7" id="KW-1185">Reference proteome</keyword>
<dbReference type="VEuPathDB" id="FungiDB:AeMF1_005886"/>
<evidence type="ECO:0000256" key="2">
    <source>
        <dbReference type="ARBA" id="ARBA00023125"/>
    </source>
</evidence>
<dbReference type="AlphaFoldDB" id="A0A6G0WFS8"/>
<proteinExistence type="inferred from homology"/>
<dbReference type="Proteomes" id="UP000481153">
    <property type="component" value="Unassembled WGS sequence"/>
</dbReference>
<dbReference type="GO" id="GO:0003700">
    <property type="term" value="F:DNA-binding transcription factor activity"/>
    <property type="evidence" value="ECO:0007669"/>
    <property type="project" value="InterPro"/>
</dbReference>
<evidence type="ECO:0000313" key="6">
    <source>
        <dbReference type="EMBL" id="KAF0725299.1"/>
    </source>
</evidence>
<evidence type="ECO:0000256" key="4">
    <source>
        <dbReference type="RuleBase" id="RU004020"/>
    </source>
</evidence>
<comment type="caution">
    <text evidence="6">The sequence shown here is derived from an EMBL/GenBank/DDBJ whole genome shotgun (WGS) entry which is preliminary data.</text>
</comment>
<comment type="similarity">
    <text evidence="4">Belongs to the HSF family.</text>
</comment>
<dbReference type="Gene3D" id="1.10.10.10">
    <property type="entry name" value="Winged helix-like DNA-binding domain superfamily/Winged helix DNA-binding domain"/>
    <property type="match status" value="1"/>
</dbReference>
<evidence type="ECO:0000313" key="7">
    <source>
        <dbReference type="Proteomes" id="UP000481153"/>
    </source>
</evidence>
<dbReference type="InterPro" id="IPR036390">
    <property type="entry name" value="WH_DNA-bd_sf"/>
</dbReference>
<dbReference type="SUPFAM" id="SSF46785">
    <property type="entry name" value="Winged helix' DNA-binding domain"/>
    <property type="match status" value="1"/>
</dbReference>
<comment type="subcellular location">
    <subcellularLocation>
        <location evidence="1">Nucleus</location>
    </subcellularLocation>
</comment>
<name>A0A6G0WFS8_9STRA</name>
<dbReference type="InterPro" id="IPR000232">
    <property type="entry name" value="HSF_DNA-bd"/>
</dbReference>
<dbReference type="GO" id="GO:0043565">
    <property type="term" value="F:sequence-specific DNA binding"/>
    <property type="evidence" value="ECO:0007669"/>
    <property type="project" value="InterPro"/>
</dbReference>
<protein>
    <recommendedName>
        <fullName evidence="5">HSF-type DNA-binding domain-containing protein</fullName>
    </recommendedName>
</protein>
<evidence type="ECO:0000256" key="1">
    <source>
        <dbReference type="ARBA" id="ARBA00004123"/>
    </source>
</evidence>
<keyword evidence="3" id="KW-0539">Nucleus</keyword>
<feature type="domain" description="HSF-type DNA-binding" evidence="5">
    <location>
        <begin position="3"/>
        <end position="97"/>
    </location>
</feature>
<evidence type="ECO:0000259" key="5">
    <source>
        <dbReference type="SMART" id="SM00415"/>
    </source>
</evidence>
<keyword evidence="2" id="KW-0238">DNA-binding</keyword>
<dbReference type="PANTHER" id="PTHR10015">
    <property type="entry name" value="HEAT SHOCK TRANSCRIPTION FACTOR"/>
    <property type="match status" value="1"/>
</dbReference>
<sequence length="206" mass="23438">MTAVPAFVKSLYDMIRSAPPAIASWVNEGRSFAIKEPKAFAMTILPKYFKHNSFNSFLRQLSFYGFQKSKHDETPWHFHHRFFQQDKPYMMTQVVRKTNQRSISNQHQAVQDLRSDLVAVKMRLQSLQVQTTSLVKVIQGLFIHQDGSLLPNQQGVGAVQASSILAQSETPGMRLADDDFSSVSQHSVKDDLLLQALDLAQLELFR</sequence>
<dbReference type="InterPro" id="IPR036388">
    <property type="entry name" value="WH-like_DNA-bd_sf"/>
</dbReference>
<dbReference type="GO" id="GO:0005634">
    <property type="term" value="C:nucleus"/>
    <property type="evidence" value="ECO:0007669"/>
    <property type="project" value="UniProtKB-SubCell"/>
</dbReference>
<dbReference type="EMBL" id="VJMJ01000244">
    <property type="protein sequence ID" value="KAF0725299.1"/>
    <property type="molecule type" value="Genomic_DNA"/>
</dbReference>
<organism evidence="6 7">
    <name type="scientific">Aphanomyces euteiches</name>
    <dbReference type="NCBI Taxonomy" id="100861"/>
    <lineage>
        <taxon>Eukaryota</taxon>
        <taxon>Sar</taxon>
        <taxon>Stramenopiles</taxon>
        <taxon>Oomycota</taxon>
        <taxon>Saprolegniomycetes</taxon>
        <taxon>Saprolegniales</taxon>
        <taxon>Verrucalvaceae</taxon>
        <taxon>Aphanomyces</taxon>
    </lineage>
</organism>
<dbReference type="Pfam" id="PF00447">
    <property type="entry name" value="HSF_DNA-bind"/>
    <property type="match status" value="1"/>
</dbReference>
<dbReference type="PANTHER" id="PTHR10015:SF206">
    <property type="entry name" value="HSF-TYPE DNA-BINDING DOMAIN-CONTAINING PROTEIN"/>
    <property type="match status" value="1"/>
</dbReference>
<dbReference type="SMART" id="SM00415">
    <property type="entry name" value="HSF"/>
    <property type="match status" value="1"/>
</dbReference>
<accession>A0A6G0WFS8</accession>
<dbReference type="PRINTS" id="PR00056">
    <property type="entry name" value="HSFDOMAIN"/>
</dbReference>
<gene>
    <name evidence="6" type="ORF">Ae201684_016196</name>
</gene>
<reference evidence="6 7" key="1">
    <citation type="submission" date="2019-07" db="EMBL/GenBank/DDBJ databases">
        <title>Genomics analysis of Aphanomyces spp. identifies a new class of oomycete effector associated with host adaptation.</title>
        <authorList>
            <person name="Gaulin E."/>
        </authorList>
    </citation>
    <scope>NUCLEOTIDE SEQUENCE [LARGE SCALE GENOMIC DNA]</scope>
    <source>
        <strain evidence="6 7">ATCC 201684</strain>
    </source>
</reference>
<evidence type="ECO:0000256" key="3">
    <source>
        <dbReference type="ARBA" id="ARBA00023242"/>
    </source>
</evidence>